<dbReference type="GO" id="GO:0016491">
    <property type="term" value="F:oxidoreductase activity"/>
    <property type="evidence" value="ECO:0007669"/>
    <property type="project" value="InterPro"/>
</dbReference>
<dbReference type="InterPro" id="IPR000866">
    <property type="entry name" value="AhpC/TSA"/>
</dbReference>
<dbReference type="SUPFAM" id="SSF52833">
    <property type="entry name" value="Thioredoxin-like"/>
    <property type="match status" value="1"/>
</dbReference>
<evidence type="ECO:0000259" key="1">
    <source>
        <dbReference type="PROSITE" id="PS51352"/>
    </source>
</evidence>
<evidence type="ECO:0000313" key="3">
    <source>
        <dbReference type="Proteomes" id="UP000279995"/>
    </source>
</evidence>
<dbReference type="CDD" id="cd02969">
    <property type="entry name" value="PRX_like1"/>
    <property type="match status" value="1"/>
</dbReference>
<evidence type="ECO:0000313" key="2">
    <source>
        <dbReference type="EMBL" id="AYM86912.1"/>
    </source>
</evidence>
<dbReference type="PROSITE" id="PS51352">
    <property type="entry name" value="THIOREDOXIN_2"/>
    <property type="match status" value="1"/>
</dbReference>
<dbReference type="InterPro" id="IPR036249">
    <property type="entry name" value="Thioredoxin-like_sf"/>
</dbReference>
<dbReference type="PANTHER" id="PTHR43640:SF1">
    <property type="entry name" value="THIOREDOXIN-DEPENDENT PEROXIREDOXIN"/>
    <property type="match status" value="1"/>
</dbReference>
<name>A0AAD0U1C7_9GAMM</name>
<dbReference type="Pfam" id="PF00578">
    <property type="entry name" value="AhpC-TSA"/>
    <property type="match status" value="1"/>
</dbReference>
<feature type="domain" description="Thioredoxin" evidence="1">
    <location>
        <begin position="8"/>
        <end position="159"/>
    </location>
</feature>
<reference evidence="2 3" key="1">
    <citation type="submission" date="2018-10" db="EMBL/GenBank/DDBJ databases">
        <title>Complete Genome Sequence and Transcriptomic Profiles of a Marine Bacterium, Pseudoalteromonas agarivorans Hao 2018.</title>
        <authorList>
            <person name="Hao L."/>
        </authorList>
    </citation>
    <scope>NUCLEOTIDE SEQUENCE [LARGE SCALE GENOMIC DNA]</scope>
    <source>
        <strain evidence="2 3">Hao 2018</strain>
    </source>
</reference>
<dbReference type="GO" id="GO:0016209">
    <property type="term" value="F:antioxidant activity"/>
    <property type="evidence" value="ECO:0007669"/>
    <property type="project" value="InterPro"/>
</dbReference>
<sequence length="184" mass="20390">MLLDTPICDFGWQAPNFTLKTPQGEPFTLADNLGENALLIMFICNHCPYVQRIARRLSEDTALLINEGINVLAIMSNDYKSVPADSPANMEKFAKQHGFLFPYLVDENQGVGKQYGGVCTPDFFGFNKHGALQYRGRLDDAKMNDDAHRTAELVNAMRQIAATGKGPEQQTPSMGCSIKWSNSL</sequence>
<protein>
    <submittedName>
        <fullName evidence="2">Thioredoxin family protein</fullName>
    </submittedName>
</protein>
<accession>A0AAD0U1C7</accession>
<dbReference type="AlphaFoldDB" id="A0AAD0U1C7"/>
<proteinExistence type="predicted"/>
<dbReference type="Gene3D" id="3.40.30.10">
    <property type="entry name" value="Glutaredoxin"/>
    <property type="match status" value="1"/>
</dbReference>
<dbReference type="InterPro" id="IPR047262">
    <property type="entry name" value="PRX-like1"/>
</dbReference>
<organism evidence="2 3">
    <name type="scientific">Pseudoalteromonas agarivorans</name>
    <dbReference type="NCBI Taxonomy" id="176102"/>
    <lineage>
        <taxon>Bacteria</taxon>
        <taxon>Pseudomonadati</taxon>
        <taxon>Pseudomonadota</taxon>
        <taxon>Gammaproteobacteria</taxon>
        <taxon>Alteromonadales</taxon>
        <taxon>Pseudoalteromonadaceae</taxon>
        <taxon>Pseudoalteromonas</taxon>
    </lineage>
</organism>
<dbReference type="RefSeq" id="WP_121637631.1">
    <property type="nucleotide sequence ID" value="NZ_CP033065.1"/>
</dbReference>
<gene>
    <name evidence="2" type="ORF">D9T18_09455</name>
</gene>
<dbReference type="Proteomes" id="UP000279995">
    <property type="component" value="Chromosome I"/>
</dbReference>
<dbReference type="EMBL" id="CP033065">
    <property type="protein sequence ID" value="AYM86912.1"/>
    <property type="molecule type" value="Genomic_DNA"/>
</dbReference>
<dbReference type="PANTHER" id="PTHR43640">
    <property type="entry name" value="OS07G0260300 PROTEIN"/>
    <property type="match status" value="1"/>
</dbReference>
<dbReference type="InterPro" id="IPR013766">
    <property type="entry name" value="Thioredoxin_domain"/>
</dbReference>